<evidence type="ECO:0000256" key="4">
    <source>
        <dbReference type="ARBA" id="ARBA00022729"/>
    </source>
</evidence>
<dbReference type="Pfam" id="PF04674">
    <property type="entry name" value="Phi_1"/>
    <property type="match status" value="1"/>
</dbReference>
<dbReference type="GO" id="GO:0048046">
    <property type="term" value="C:apoplast"/>
    <property type="evidence" value="ECO:0007669"/>
    <property type="project" value="UniProtKB-SubCell"/>
</dbReference>
<evidence type="ECO:0000256" key="3">
    <source>
        <dbReference type="ARBA" id="ARBA00022525"/>
    </source>
</evidence>
<evidence type="ECO:0000256" key="5">
    <source>
        <dbReference type="ARBA" id="ARBA00023591"/>
    </source>
</evidence>
<sequence>STICDFLLPISDGAALSPSVHEWWTTIALYTDQTGGEALAKKLPKIPHHQSSLITLVELTLPLTEGLPEDAEFTMDVEVQKVSYLKMALNGLEEQVADFLATASLPVIVEAVATHHLPVDNRNGVYLVLTASEVSVQDFSHMGNNATQCPDVYAYPFVVPEYMVRTTAMAPPNGDPSVDGLVSVIEHELAELSSNPLVKRVVHRGPPNDADGVC</sequence>
<evidence type="ECO:0000313" key="7">
    <source>
        <dbReference type="Proteomes" id="UP000652761"/>
    </source>
</evidence>
<dbReference type="InterPro" id="IPR006766">
    <property type="entry name" value="EXORDIUM-like"/>
</dbReference>
<dbReference type="PANTHER" id="PTHR31279">
    <property type="entry name" value="PROTEIN EXORDIUM-LIKE 5"/>
    <property type="match status" value="1"/>
</dbReference>
<keyword evidence="2" id="KW-0052">Apoplast</keyword>
<evidence type="ECO:0000313" key="6">
    <source>
        <dbReference type="EMBL" id="MQL98344.1"/>
    </source>
</evidence>
<accession>A0A843VZQ3</accession>
<keyword evidence="7" id="KW-1185">Reference proteome</keyword>
<dbReference type="PANTHER" id="PTHR31279:SF4">
    <property type="entry name" value="PROTEIN EXORDIUM-LIKE 5"/>
    <property type="match status" value="1"/>
</dbReference>
<dbReference type="AlphaFoldDB" id="A0A843VZQ3"/>
<comment type="subcellular location">
    <subcellularLocation>
        <location evidence="1">Secreted</location>
        <location evidence="1">Extracellular space</location>
        <location evidence="1">Apoplast</location>
    </subcellularLocation>
</comment>
<reference evidence="6" key="1">
    <citation type="submission" date="2017-07" db="EMBL/GenBank/DDBJ databases">
        <title>Taro Niue Genome Assembly and Annotation.</title>
        <authorList>
            <person name="Atibalentja N."/>
            <person name="Keating K."/>
            <person name="Fields C.J."/>
        </authorList>
    </citation>
    <scope>NUCLEOTIDE SEQUENCE</scope>
    <source>
        <strain evidence="6">Niue_2</strain>
        <tissue evidence="6">Leaf</tissue>
    </source>
</reference>
<keyword evidence="3" id="KW-0964">Secreted</keyword>
<dbReference type="EMBL" id="NMUH01002172">
    <property type="protein sequence ID" value="MQL98344.1"/>
    <property type="molecule type" value="Genomic_DNA"/>
</dbReference>
<proteinExistence type="inferred from homology"/>
<name>A0A843VZQ3_COLES</name>
<dbReference type="Proteomes" id="UP000652761">
    <property type="component" value="Unassembled WGS sequence"/>
</dbReference>
<protein>
    <submittedName>
        <fullName evidence="6">Uncharacterized protein</fullName>
    </submittedName>
</protein>
<organism evidence="6 7">
    <name type="scientific">Colocasia esculenta</name>
    <name type="common">Wild taro</name>
    <name type="synonym">Arum esculentum</name>
    <dbReference type="NCBI Taxonomy" id="4460"/>
    <lineage>
        <taxon>Eukaryota</taxon>
        <taxon>Viridiplantae</taxon>
        <taxon>Streptophyta</taxon>
        <taxon>Embryophyta</taxon>
        <taxon>Tracheophyta</taxon>
        <taxon>Spermatophyta</taxon>
        <taxon>Magnoliopsida</taxon>
        <taxon>Liliopsida</taxon>
        <taxon>Araceae</taxon>
        <taxon>Aroideae</taxon>
        <taxon>Colocasieae</taxon>
        <taxon>Colocasia</taxon>
    </lineage>
</organism>
<dbReference type="OrthoDB" id="2016249at2759"/>
<feature type="non-terminal residue" evidence="6">
    <location>
        <position position="1"/>
    </location>
</feature>
<evidence type="ECO:0000256" key="2">
    <source>
        <dbReference type="ARBA" id="ARBA00022523"/>
    </source>
</evidence>
<gene>
    <name evidence="6" type="ORF">Taro_031052</name>
</gene>
<keyword evidence="4" id="KW-0732">Signal</keyword>
<comment type="similarity">
    <text evidence="5">Belongs to the EXORDIUM family.</text>
</comment>
<comment type="caution">
    <text evidence="6">The sequence shown here is derived from an EMBL/GenBank/DDBJ whole genome shotgun (WGS) entry which is preliminary data.</text>
</comment>
<evidence type="ECO:0000256" key="1">
    <source>
        <dbReference type="ARBA" id="ARBA00004271"/>
    </source>
</evidence>